<evidence type="ECO:0000313" key="2">
    <source>
        <dbReference type="Proteomes" id="UP000237000"/>
    </source>
</evidence>
<protein>
    <recommendedName>
        <fullName evidence="3">RNase H type-1 domain-containing protein</fullName>
    </recommendedName>
</protein>
<keyword evidence="2" id="KW-1185">Reference proteome</keyword>
<dbReference type="AlphaFoldDB" id="A0A2P5CAF5"/>
<evidence type="ECO:0008006" key="3">
    <source>
        <dbReference type="Google" id="ProtNLM"/>
    </source>
</evidence>
<sequence length="275" mass="30311">MVDVNQALLGKWGWGLLTNRVSLCMQVSKSKYLGHETFLNTPVPNCASWTWKNFCKSRNLIQKGAYHFNGDERSTIIWEHPWVPGVEDFKPIPKGSPCHGNFLVADFILADSTWDYPKLVATFNAQRASDIACVTLPSFPQRDSWIWSSSPNGKFSTKLAYLTDQKDCAISFGQAVASISECPAVALWEHPPEDRCKINFDNSIQKDVLTVAAICLDSTGSVLGIETKLHPHTSSVIGECLAAKLAISLKISHLILEGDSLVAIQSLMMGPDLCQ</sequence>
<dbReference type="STRING" id="63057.A0A2P5CAF5"/>
<gene>
    <name evidence="1" type="ORF">TorRG33x02_292340</name>
</gene>
<dbReference type="OrthoDB" id="1739838at2759"/>
<reference evidence="2" key="1">
    <citation type="submission" date="2016-06" db="EMBL/GenBank/DDBJ databases">
        <title>Parallel loss of symbiosis genes in relatives of nitrogen-fixing non-legume Parasponia.</title>
        <authorList>
            <person name="Van Velzen R."/>
            <person name="Holmer R."/>
            <person name="Bu F."/>
            <person name="Rutten L."/>
            <person name="Van Zeijl A."/>
            <person name="Liu W."/>
            <person name="Santuari L."/>
            <person name="Cao Q."/>
            <person name="Sharma T."/>
            <person name="Shen D."/>
            <person name="Roswanjaya Y."/>
            <person name="Wardhani T."/>
            <person name="Kalhor M.S."/>
            <person name="Jansen J."/>
            <person name="Van den Hoogen J."/>
            <person name="Gungor B."/>
            <person name="Hartog M."/>
            <person name="Hontelez J."/>
            <person name="Verver J."/>
            <person name="Yang W.-C."/>
            <person name="Schijlen E."/>
            <person name="Repin R."/>
            <person name="Schilthuizen M."/>
            <person name="Schranz E."/>
            <person name="Heidstra R."/>
            <person name="Miyata K."/>
            <person name="Fedorova E."/>
            <person name="Kohlen W."/>
            <person name="Bisseling T."/>
            <person name="Smit S."/>
            <person name="Geurts R."/>
        </authorList>
    </citation>
    <scope>NUCLEOTIDE SEQUENCE [LARGE SCALE GENOMIC DNA]</scope>
    <source>
        <strain evidence="2">cv. RG33-2</strain>
    </source>
</reference>
<dbReference type="Proteomes" id="UP000237000">
    <property type="component" value="Unassembled WGS sequence"/>
</dbReference>
<dbReference type="EMBL" id="JXTC01000391">
    <property type="protein sequence ID" value="PON57974.1"/>
    <property type="molecule type" value="Genomic_DNA"/>
</dbReference>
<dbReference type="InParanoid" id="A0A2P5CAF5"/>
<accession>A0A2P5CAF5</accession>
<evidence type="ECO:0000313" key="1">
    <source>
        <dbReference type="EMBL" id="PON57974.1"/>
    </source>
</evidence>
<comment type="caution">
    <text evidence="1">The sequence shown here is derived from an EMBL/GenBank/DDBJ whole genome shotgun (WGS) entry which is preliminary data.</text>
</comment>
<name>A0A2P5CAF5_TREOI</name>
<organism evidence="1 2">
    <name type="scientific">Trema orientale</name>
    <name type="common">Charcoal tree</name>
    <name type="synonym">Celtis orientalis</name>
    <dbReference type="NCBI Taxonomy" id="63057"/>
    <lineage>
        <taxon>Eukaryota</taxon>
        <taxon>Viridiplantae</taxon>
        <taxon>Streptophyta</taxon>
        <taxon>Embryophyta</taxon>
        <taxon>Tracheophyta</taxon>
        <taxon>Spermatophyta</taxon>
        <taxon>Magnoliopsida</taxon>
        <taxon>eudicotyledons</taxon>
        <taxon>Gunneridae</taxon>
        <taxon>Pentapetalae</taxon>
        <taxon>rosids</taxon>
        <taxon>fabids</taxon>
        <taxon>Rosales</taxon>
        <taxon>Cannabaceae</taxon>
        <taxon>Trema</taxon>
    </lineage>
</organism>
<proteinExistence type="predicted"/>